<feature type="transmembrane region" description="Helical" evidence="16">
    <location>
        <begin position="373"/>
        <end position="390"/>
    </location>
</feature>
<gene>
    <name evidence="17" type="ORF">APQ14_14845</name>
</gene>
<dbReference type="NCBIfam" id="TIGR02121">
    <property type="entry name" value="Na_Pro_sym"/>
    <property type="match status" value="1"/>
</dbReference>
<keyword evidence="18" id="KW-1185">Reference proteome</keyword>
<evidence type="ECO:0000256" key="12">
    <source>
        <dbReference type="ARBA" id="ARBA00033708"/>
    </source>
</evidence>
<dbReference type="PROSITE" id="PS00457">
    <property type="entry name" value="NA_SOLUT_SYMP_2"/>
    <property type="match status" value="1"/>
</dbReference>
<dbReference type="OrthoDB" id="9789704at2"/>
<keyword evidence="6 16" id="KW-0769">Symport</keyword>
<comment type="similarity">
    <text evidence="2 15">Belongs to the sodium:solute symporter (SSF) (TC 2.A.21) family.</text>
</comment>
<keyword evidence="16" id="KW-0029">Amino-acid transport</keyword>
<dbReference type="PANTHER" id="PTHR48086">
    <property type="entry name" value="SODIUM/PROLINE SYMPORTER-RELATED"/>
    <property type="match status" value="1"/>
</dbReference>
<evidence type="ECO:0000256" key="7">
    <source>
        <dbReference type="ARBA" id="ARBA00022989"/>
    </source>
</evidence>
<keyword evidence="9 16" id="KW-0406">Ion transport</keyword>
<dbReference type="GO" id="GO:0031402">
    <property type="term" value="F:sodium ion binding"/>
    <property type="evidence" value="ECO:0007669"/>
    <property type="project" value="UniProtKB-UniRule"/>
</dbReference>
<keyword evidence="7 16" id="KW-1133">Transmembrane helix</keyword>
<evidence type="ECO:0000256" key="5">
    <source>
        <dbReference type="ARBA" id="ARBA00022692"/>
    </source>
</evidence>
<dbReference type="GO" id="GO:0015824">
    <property type="term" value="P:proline transport"/>
    <property type="evidence" value="ECO:0007669"/>
    <property type="project" value="UniProtKB-UniRule"/>
</dbReference>
<feature type="transmembrane region" description="Helical" evidence="16">
    <location>
        <begin position="456"/>
        <end position="475"/>
    </location>
</feature>
<evidence type="ECO:0000256" key="14">
    <source>
        <dbReference type="ARBA" id="ARBA00082709"/>
    </source>
</evidence>
<feature type="transmembrane region" description="Helical" evidence="16">
    <location>
        <begin position="312"/>
        <end position="337"/>
    </location>
</feature>
<dbReference type="GO" id="GO:0005298">
    <property type="term" value="F:proline:sodium symporter activity"/>
    <property type="evidence" value="ECO:0007669"/>
    <property type="project" value="UniProtKB-UniRule"/>
</dbReference>
<feature type="transmembrane region" description="Helical" evidence="16">
    <location>
        <begin position="162"/>
        <end position="184"/>
    </location>
</feature>
<keyword evidence="3 16" id="KW-0813">Transport</keyword>
<evidence type="ECO:0000256" key="11">
    <source>
        <dbReference type="ARBA" id="ARBA00023201"/>
    </source>
</evidence>
<dbReference type="FunFam" id="1.20.1730.10:FF:000002">
    <property type="entry name" value="Sodium/proline symporter"/>
    <property type="match status" value="1"/>
</dbReference>
<feature type="transmembrane region" description="Helical" evidence="16">
    <location>
        <begin position="428"/>
        <end position="444"/>
    </location>
</feature>
<evidence type="ECO:0000256" key="1">
    <source>
        <dbReference type="ARBA" id="ARBA00004651"/>
    </source>
</evidence>
<dbReference type="AlphaFoldDB" id="A0A125P4Z1"/>
<keyword evidence="8 16" id="KW-0915">Sodium</keyword>
<dbReference type="EMBL" id="LMXU01000032">
    <property type="protein sequence ID" value="KWT99630.1"/>
    <property type="molecule type" value="Genomic_DNA"/>
</dbReference>
<organism evidence="17 18">
    <name type="scientific">Vibrio toranzoniae</name>
    <dbReference type="NCBI Taxonomy" id="1194427"/>
    <lineage>
        <taxon>Bacteria</taxon>
        <taxon>Pseudomonadati</taxon>
        <taxon>Pseudomonadota</taxon>
        <taxon>Gammaproteobacteria</taxon>
        <taxon>Vibrionales</taxon>
        <taxon>Vibrionaceae</taxon>
        <taxon>Vibrio</taxon>
    </lineage>
</organism>
<keyword evidence="5 16" id="KW-0812">Transmembrane</keyword>
<feature type="transmembrane region" description="Helical" evidence="16">
    <location>
        <begin position="123"/>
        <end position="142"/>
    </location>
</feature>
<proteinExistence type="inferred from homology"/>
<evidence type="ECO:0000256" key="6">
    <source>
        <dbReference type="ARBA" id="ARBA00022847"/>
    </source>
</evidence>
<dbReference type="InterPro" id="IPR018212">
    <property type="entry name" value="Na/solute_symporter_CS"/>
</dbReference>
<evidence type="ECO:0000256" key="9">
    <source>
        <dbReference type="ARBA" id="ARBA00023065"/>
    </source>
</evidence>
<evidence type="ECO:0000313" key="18">
    <source>
        <dbReference type="Proteomes" id="UP000057389"/>
    </source>
</evidence>
<dbReference type="GO" id="GO:0015193">
    <property type="term" value="F:L-proline transmembrane transporter activity"/>
    <property type="evidence" value="ECO:0007669"/>
    <property type="project" value="TreeGrafter"/>
</dbReference>
<comment type="function">
    <text evidence="16">Catalyzes the sodium-dependent uptake of extracellular L-proline.</text>
</comment>
<evidence type="ECO:0000256" key="15">
    <source>
        <dbReference type="RuleBase" id="RU362091"/>
    </source>
</evidence>
<keyword evidence="4" id="KW-1003">Cell membrane</keyword>
<evidence type="ECO:0000313" key="17">
    <source>
        <dbReference type="EMBL" id="KWT99630.1"/>
    </source>
</evidence>
<dbReference type="InterPro" id="IPR011851">
    <property type="entry name" value="Na/Pro_symporter"/>
</dbReference>
<keyword evidence="10 16" id="KW-0472">Membrane</keyword>
<keyword evidence="16" id="KW-0997">Cell inner membrane</keyword>
<dbReference type="CDD" id="cd11475">
    <property type="entry name" value="SLC5sbd_PutP"/>
    <property type="match status" value="1"/>
</dbReference>
<dbReference type="NCBIfam" id="TIGR00813">
    <property type="entry name" value="sss"/>
    <property type="match status" value="1"/>
</dbReference>
<dbReference type="GeneID" id="300180716"/>
<comment type="catalytic activity">
    <reaction evidence="12">
        <text>L-proline(in) + Na(+)(in) = L-proline(out) + Na(+)(out)</text>
        <dbReference type="Rhea" id="RHEA:28967"/>
        <dbReference type="ChEBI" id="CHEBI:29101"/>
        <dbReference type="ChEBI" id="CHEBI:60039"/>
    </reaction>
</comment>
<dbReference type="Proteomes" id="UP000057389">
    <property type="component" value="Unassembled WGS sequence"/>
</dbReference>
<dbReference type="InterPro" id="IPR050277">
    <property type="entry name" value="Sodium:Solute_Symporter"/>
</dbReference>
<dbReference type="RefSeq" id="WP_060469410.1">
    <property type="nucleotide sequence ID" value="NZ_AP025515.1"/>
</dbReference>
<evidence type="ECO:0000256" key="10">
    <source>
        <dbReference type="ARBA" id="ARBA00023136"/>
    </source>
</evidence>
<evidence type="ECO:0000256" key="8">
    <source>
        <dbReference type="ARBA" id="ARBA00023053"/>
    </source>
</evidence>
<accession>A0A125P4Z1</accession>
<dbReference type="Gene3D" id="1.20.1730.10">
    <property type="entry name" value="Sodium/glucose cotransporter"/>
    <property type="match status" value="1"/>
</dbReference>
<evidence type="ECO:0000256" key="16">
    <source>
        <dbReference type="RuleBase" id="RU366012"/>
    </source>
</evidence>
<keyword evidence="11 16" id="KW-0739">Sodium transport</keyword>
<dbReference type="GO" id="GO:0005886">
    <property type="term" value="C:plasma membrane"/>
    <property type="evidence" value="ECO:0007669"/>
    <property type="project" value="UniProtKB-SubCell"/>
</dbReference>
<sequence length="496" mass="53279">MENSFAITTTFIAYLIMMLAIGVIAYKRTSNSTDYFLGGRSLGPWPAALSAGASDMSGWLLLGLPGYAYAAGFEAFWLAGGLLVGTWANWLISAKRLRTYSITTESLTLPEFLSRRFNDNSKLIQTISAFFILLFFLFYTSSGLVAGGKLFETVFGLDYTTAVIIGTVCVVSYTLFGGFLAVSWTDLVQGLLMSAALLIVPIAAMNGGLGQLSTDLHNINPELLTLWNDAKGEPLSAIAIISLAAWGLGYFGQPHILARFKATRSNKDLTTARRIAVIWTALSMIGAMLVGLVGLVYVTNSGAPKLEDGEKIFMLLVNAMFHPVIAGILLAAILAAIMSTADSQLLVSSSAMAEDLYKQVLKKDATSEEIVRVGRFAVILISLIALALAMTPDSSVLGLVSYAWAGFGAAFGPAIVLSLYWSRMNRNGALAGIVVGGVTIVLWKQFTGGWFDVYEIVPGIILSTISIVIVSLITGEPEEQVKKQHAEFEKNLVELD</sequence>
<evidence type="ECO:0000256" key="4">
    <source>
        <dbReference type="ARBA" id="ARBA00022475"/>
    </source>
</evidence>
<feature type="transmembrane region" description="Helical" evidence="16">
    <location>
        <begin position="274"/>
        <end position="300"/>
    </location>
</feature>
<evidence type="ECO:0000256" key="2">
    <source>
        <dbReference type="ARBA" id="ARBA00006434"/>
    </source>
</evidence>
<protein>
    <recommendedName>
        <fullName evidence="13 16">Sodium/proline symporter</fullName>
    </recommendedName>
    <alternativeName>
        <fullName evidence="14 16">Proline permease</fullName>
    </alternativeName>
</protein>
<feature type="transmembrane region" description="Helical" evidence="16">
    <location>
        <begin position="191"/>
        <end position="214"/>
    </location>
</feature>
<dbReference type="Pfam" id="PF00474">
    <property type="entry name" value="SSF"/>
    <property type="match status" value="1"/>
</dbReference>
<dbReference type="InterPro" id="IPR038377">
    <property type="entry name" value="Na/Glc_symporter_sf"/>
</dbReference>
<feature type="transmembrane region" description="Helical" evidence="16">
    <location>
        <begin position="6"/>
        <end position="26"/>
    </location>
</feature>
<evidence type="ECO:0000256" key="3">
    <source>
        <dbReference type="ARBA" id="ARBA00022448"/>
    </source>
</evidence>
<dbReference type="PANTHER" id="PTHR48086:SF3">
    <property type="entry name" value="SODIUM_PROLINE SYMPORTER"/>
    <property type="match status" value="1"/>
</dbReference>
<feature type="transmembrane region" description="Helical" evidence="16">
    <location>
        <begin position="402"/>
        <end position="421"/>
    </location>
</feature>
<dbReference type="PROSITE" id="PS50283">
    <property type="entry name" value="NA_SOLUT_SYMP_3"/>
    <property type="match status" value="1"/>
</dbReference>
<feature type="transmembrane region" description="Helical" evidence="16">
    <location>
        <begin position="234"/>
        <end position="253"/>
    </location>
</feature>
<name>A0A125P4Z1_9VIBR</name>
<comment type="subcellular location">
    <subcellularLocation>
        <location evidence="16">Cell inner membrane</location>
        <topology evidence="16">Multi-pass membrane protein</topology>
    </subcellularLocation>
    <subcellularLocation>
        <location evidence="1">Cell membrane</location>
        <topology evidence="1">Multi-pass membrane protein</topology>
    </subcellularLocation>
</comment>
<evidence type="ECO:0000256" key="13">
    <source>
        <dbReference type="ARBA" id="ARBA00067214"/>
    </source>
</evidence>
<dbReference type="InterPro" id="IPR001734">
    <property type="entry name" value="Na/solute_symporter"/>
</dbReference>
<comment type="caution">
    <text evidence="17">The sequence shown here is derived from an EMBL/GenBank/DDBJ whole genome shotgun (WGS) entry which is preliminary data.</text>
</comment>
<reference evidence="17 18" key="1">
    <citation type="submission" date="2015-11" db="EMBL/GenBank/DDBJ databases">
        <title>Draft WGS of Vibrio toranzoniae.</title>
        <authorList>
            <person name="Lasa A."/>
            <person name="Romalde J.L."/>
        </authorList>
    </citation>
    <scope>NUCLEOTIDE SEQUENCE [LARGE SCALE GENOMIC DNA]</scope>
    <source>
        <strain evidence="17 18">Vb 10.8</strain>
    </source>
</reference>
<feature type="transmembrane region" description="Helical" evidence="16">
    <location>
        <begin position="75"/>
        <end position="92"/>
    </location>
</feature>